<evidence type="ECO:0000256" key="1">
    <source>
        <dbReference type="SAM" id="MobiDB-lite"/>
    </source>
</evidence>
<name>A0A6J4L622_9CYAN</name>
<organism evidence="2">
    <name type="scientific">uncultured Leptolyngbya sp</name>
    <dbReference type="NCBI Taxonomy" id="332963"/>
    <lineage>
        <taxon>Bacteria</taxon>
        <taxon>Bacillati</taxon>
        <taxon>Cyanobacteriota</taxon>
        <taxon>Cyanophyceae</taxon>
        <taxon>Leptolyngbyales</taxon>
        <taxon>Leptolyngbyaceae</taxon>
        <taxon>Leptolyngbya group</taxon>
        <taxon>Leptolyngbya</taxon>
        <taxon>environmental samples</taxon>
    </lineage>
</organism>
<dbReference type="AlphaFoldDB" id="A0A6J4L622"/>
<reference evidence="2" key="1">
    <citation type="submission" date="2020-02" db="EMBL/GenBank/DDBJ databases">
        <authorList>
            <person name="Meier V. D."/>
        </authorList>
    </citation>
    <scope>NUCLEOTIDE SEQUENCE</scope>
    <source>
        <strain evidence="2">AVDCRST_MAG94</strain>
    </source>
</reference>
<proteinExistence type="predicted"/>
<accession>A0A6J4L622</accession>
<feature type="compositionally biased region" description="Basic and acidic residues" evidence="1">
    <location>
        <begin position="18"/>
        <end position="37"/>
    </location>
</feature>
<protein>
    <submittedName>
        <fullName evidence="2">Uncharacterized protein</fullName>
    </submittedName>
</protein>
<evidence type="ECO:0000313" key="2">
    <source>
        <dbReference type="EMBL" id="CAA9323247.1"/>
    </source>
</evidence>
<gene>
    <name evidence="2" type="ORF">AVDCRST_MAG94-1555</name>
</gene>
<feature type="region of interest" description="Disordered" evidence="1">
    <location>
        <begin position="18"/>
        <end position="40"/>
    </location>
</feature>
<dbReference type="EMBL" id="CADCTY010000536">
    <property type="protein sequence ID" value="CAA9323247.1"/>
    <property type="molecule type" value="Genomic_DNA"/>
</dbReference>
<sequence>MKTTFRHFWASKSDEAQLSDKSKKCKAPTKEQQESDYHAQNSTIDVVAEVLEVEPLRIQRS</sequence>